<dbReference type="Pfam" id="PF05438">
    <property type="entry name" value="TRH"/>
    <property type="match status" value="1"/>
</dbReference>
<dbReference type="PANTHER" id="PTHR17530:SF2">
    <property type="entry name" value="PRO-THYROTROPIN-RELEASING HORMONE"/>
    <property type="match status" value="1"/>
</dbReference>
<feature type="region of interest" description="Disordered" evidence="9">
    <location>
        <begin position="130"/>
        <end position="260"/>
    </location>
</feature>
<keyword evidence="7" id="KW-0677">Repeat</keyword>
<feature type="region of interest" description="Disordered" evidence="9">
    <location>
        <begin position="1"/>
        <end position="67"/>
    </location>
</feature>
<evidence type="ECO:0000256" key="6">
    <source>
        <dbReference type="ARBA" id="ARBA00022729"/>
    </source>
</evidence>
<dbReference type="PANTHER" id="PTHR17530">
    <property type="entry name" value="PRO-THYROTROPIN-RELEASING HORMONE"/>
    <property type="match status" value="1"/>
</dbReference>
<feature type="non-terminal residue" evidence="10">
    <location>
        <position position="1"/>
    </location>
</feature>
<dbReference type="GO" id="GO:0005576">
    <property type="term" value="C:extracellular region"/>
    <property type="evidence" value="ECO:0007669"/>
    <property type="project" value="UniProtKB-SubCell"/>
</dbReference>
<dbReference type="GO" id="GO:0032024">
    <property type="term" value="P:positive regulation of insulin secretion"/>
    <property type="evidence" value="ECO:0007669"/>
    <property type="project" value="TreeGrafter"/>
</dbReference>
<evidence type="ECO:0000256" key="8">
    <source>
        <dbReference type="ARBA" id="ARBA00022815"/>
    </source>
</evidence>
<evidence type="ECO:0000313" key="11">
    <source>
        <dbReference type="Proteomes" id="UP000295264"/>
    </source>
</evidence>
<evidence type="ECO:0000256" key="5">
    <source>
        <dbReference type="ARBA" id="ARBA00022702"/>
    </source>
</evidence>
<dbReference type="Proteomes" id="UP000295264">
    <property type="component" value="Unassembled WGS sequence"/>
</dbReference>
<organism evidence="10 11">
    <name type="scientific">Sousa chinensis</name>
    <name type="common">Indo-pacific humpbacked dolphin</name>
    <name type="synonym">Steno chinensis</name>
    <dbReference type="NCBI Taxonomy" id="103600"/>
    <lineage>
        <taxon>Eukaryota</taxon>
        <taxon>Metazoa</taxon>
        <taxon>Chordata</taxon>
        <taxon>Craniata</taxon>
        <taxon>Vertebrata</taxon>
        <taxon>Euteleostomi</taxon>
        <taxon>Mammalia</taxon>
        <taxon>Eutheria</taxon>
        <taxon>Laurasiatheria</taxon>
        <taxon>Artiodactyla</taxon>
        <taxon>Whippomorpha</taxon>
        <taxon>Cetacea</taxon>
        <taxon>Odontoceti</taxon>
        <taxon>Delphinidae</taxon>
        <taxon>Sousa</taxon>
    </lineage>
</organism>
<feature type="compositionally biased region" description="Acidic residues" evidence="9">
    <location>
        <begin position="233"/>
        <end position="242"/>
    </location>
</feature>
<sequence length="296" mass="33065">RPLPADLTRAAASRRYKQQPRREAGSRRPGSCERSPTPDPPTPDPKTPDRSPGSRTSPRSSRRAGAAMSGPWFLLAIVLTLTLTGVPGGRAQPEVAQQEAAMAAEQLGLDDLLRQAEPLLLLREDLQRLRENQEDSESESQIFQPYWLSKRQHPGKREEESEEGVEEEEEGGAVGPHKRQHTGRQEEVAAWPEDISQQKRQHPGRRSSWLGYTFTKRQHPGRRLADPQAQSSWEEEEEEGELMPEKRQHPGKRALGSPCGLWGSCGQASLLLGLLDDLSRGQGDEEKRQHPGRRAA</sequence>
<keyword evidence="11" id="KW-1185">Reference proteome</keyword>
<comment type="similarity">
    <text evidence="2">Belongs to the TRH family.</text>
</comment>
<comment type="subcellular location">
    <subcellularLocation>
        <location evidence="1">Secreted</location>
    </subcellularLocation>
</comment>
<dbReference type="GO" id="GO:0008437">
    <property type="term" value="F:thyrotropin-releasing hormone activity"/>
    <property type="evidence" value="ECO:0007669"/>
    <property type="project" value="InterPro"/>
</dbReference>
<evidence type="ECO:0000256" key="9">
    <source>
        <dbReference type="SAM" id="MobiDB-lite"/>
    </source>
</evidence>
<keyword evidence="4" id="KW-0165">Cleavage on pair of basic residues</keyword>
<evidence type="ECO:0000256" key="4">
    <source>
        <dbReference type="ARBA" id="ARBA00022685"/>
    </source>
</evidence>
<feature type="compositionally biased region" description="Acidic residues" evidence="9">
    <location>
        <begin position="160"/>
        <end position="171"/>
    </location>
</feature>
<accession>A0A484H381</accession>
<dbReference type="InterPro" id="IPR008857">
    <property type="entry name" value="TRH"/>
</dbReference>
<dbReference type="GO" id="GO:0001692">
    <property type="term" value="P:histamine metabolic process"/>
    <property type="evidence" value="ECO:0007669"/>
    <property type="project" value="TreeGrafter"/>
</dbReference>
<dbReference type="GO" id="GO:0030141">
    <property type="term" value="C:secretory granule"/>
    <property type="evidence" value="ECO:0007669"/>
    <property type="project" value="TreeGrafter"/>
</dbReference>
<dbReference type="GO" id="GO:0014050">
    <property type="term" value="P:negative regulation of glutamate secretion"/>
    <property type="evidence" value="ECO:0007669"/>
    <property type="project" value="TreeGrafter"/>
</dbReference>
<feature type="compositionally biased region" description="Low complexity" evidence="9">
    <location>
        <begin position="50"/>
        <end position="67"/>
    </location>
</feature>
<dbReference type="GO" id="GO:0009755">
    <property type="term" value="P:hormone-mediated signaling pathway"/>
    <property type="evidence" value="ECO:0007669"/>
    <property type="project" value="InterPro"/>
</dbReference>
<reference evidence="10 11" key="1">
    <citation type="journal article" date="2018" name="Genomics">
        <title>Molecular footprints of inshore aquatic adaptation in Indo-Pacific humpback dolphin (Sousa chinensis).</title>
        <authorList>
            <person name="Ming Y."/>
            <person name="Jian J."/>
            <person name="Yu F."/>
            <person name="Yu X."/>
            <person name="Wang J."/>
            <person name="Liu W."/>
        </authorList>
    </citation>
    <scope>NUCLEOTIDE SEQUENCE [LARGE SCALE GENOMIC DNA]</scope>
    <source>
        <strain evidence="10">MY-2018</strain>
        <tissue evidence="10">Skin</tissue>
    </source>
</reference>
<keyword evidence="3" id="KW-0964">Secreted</keyword>
<keyword evidence="6" id="KW-0732">Signal</keyword>
<name>A0A484H381_SOUCH</name>
<dbReference type="GO" id="GO:0014054">
    <property type="term" value="P:positive regulation of gamma-aminobutyric acid secretion"/>
    <property type="evidence" value="ECO:0007669"/>
    <property type="project" value="TreeGrafter"/>
</dbReference>
<evidence type="ECO:0000256" key="2">
    <source>
        <dbReference type="ARBA" id="ARBA00010437"/>
    </source>
</evidence>
<evidence type="ECO:0000256" key="7">
    <source>
        <dbReference type="ARBA" id="ARBA00022737"/>
    </source>
</evidence>
<protein>
    <submittedName>
        <fullName evidence="10">Uncharacterized protein</fullName>
    </submittedName>
</protein>
<keyword evidence="5" id="KW-0372">Hormone</keyword>
<evidence type="ECO:0000256" key="3">
    <source>
        <dbReference type="ARBA" id="ARBA00022525"/>
    </source>
</evidence>
<comment type="caution">
    <text evidence="10">The sequence shown here is derived from an EMBL/GenBank/DDBJ whole genome shotgun (WGS) entry which is preliminary data.</text>
</comment>
<evidence type="ECO:0000256" key="1">
    <source>
        <dbReference type="ARBA" id="ARBA00004613"/>
    </source>
</evidence>
<evidence type="ECO:0000313" key="10">
    <source>
        <dbReference type="EMBL" id="TEA42587.1"/>
    </source>
</evidence>
<dbReference type="GO" id="GO:0042755">
    <property type="term" value="P:eating behavior"/>
    <property type="evidence" value="ECO:0007669"/>
    <property type="project" value="TreeGrafter"/>
</dbReference>
<dbReference type="EMBL" id="QWLN02000017">
    <property type="protein sequence ID" value="TEA42587.1"/>
    <property type="molecule type" value="Genomic_DNA"/>
</dbReference>
<proteinExistence type="inferred from homology"/>
<keyword evidence="8" id="KW-0027">Amidation</keyword>
<dbReference type="AlphaFoldDB" id="A0A484H381"/>
<gene>
    <name evidence="10" type="ORF">DBR06_SOUSAS1610077</name>
</gene>